<dbReference type="Proteomes" id="UP000325577">
    <property type="component" value="Linkage Group LG5"/>
</dbReference>
<reference evidence="2 3" key="1">
    <citation type="submission" date="2019-09" db="EMBL/GenBank/DDBJ databases">
        <title>A chromosome-level genome assembly of the Chinese tupelo Nyssa sinensis.</title>
        <authorList>
            <person name="Yang X."/>
            <person name="Kang M."/>
            <person name="Yang Y."/>
            <person name="Xiong H."/>
            <person name="Wang M."/>
            <person name="Zhang Z."/>
            <person name="Wang Z."/>
            <person name="Wu H."/>
            <person name="Ma T."/>
            <person name="Liu J."/>
            <person name="Xi Z."/>
        </authorList>
    </citation>
    <scope>NUCLEOTIDE SEQUENCE [LARGE SCALE GENOMIC DNA]</scope>
    <source>
        <strain evidence="2">J267</strain>
        <tissue evidence="2">Leaf</tissue>
    </source>
</reference>
<keyword evidence="3" id="KW-1185">Reference proteome</keyword>
<organism evidence="2 3">
    <name type="scientific">Nyssa sinensis</name>
    <dbReference type="NCBI Taxonomy" id="561372"/>
    <lineage>
        <taxon>Eukaryota</taxon>
        <taxon>Viridiplantae</taxon>
        <taxon>Streptophyta</taxon>
        <taxon>Embryophyta</taxon>
        <taxon>Tracheophyta</taxon>
        <taxon>Spermatophyta</taxon>
        <taxon>Magnoliopsida</taxon>
        <taxon>eudicotyledons</taxon>
        <taxon>Gunneridae</taxon>
        <taxon>Pentapetalae</taxon>
        <taxon>asterids</taxon>
        <taxon>Cornales</taxon>
        <taxon>Nyssaceae</taxon>
        <taxon>Nyssa</taxon>
    </lineage>
</organism>
<proteinExistence type="predicted"/>
<evidence type="ECO:0000256" key="1">
    <source>
        <dbReference type="SAM" id="MobiDB-lite"/>
    </source>
</evidence>
<dbReference type="OrthoDB" id="10400388at2759"/>
<evidence type="ECO:0000313" key="3">
    <source>
        <dbReference type="Proteomes" id="UP000325577"/>
    </source>
</evidence>
<dbReference type="EMBL" id="CM018048">
    <property type="protein sequence ID" value="KAA8522246.1"/>
    <property type="molecule type" value="Genomic_DNA"/>
</dbReference>
<gene>
    <name evidence="2" type="ORF">F0562_012919</name>
</gene>
<accession>A0A5J4ZWT1</accession>
<name>A0A5J4ZWT1_9ASTE</name>
<sequence length="84" mass="9283">MGSLRRQMRRNYGWRGGKGCQGNYKKMGGSPDGSKEKLKTDPSAMWVDIGKPESREIGMDAQIYLVNLMKTSITPPTGPDFSEG</sequence>
<protein>
    <submittedName>
        <fullName evidence="2">Uncharacterized protein</fullName>
    </submittedName>
</protein>
<feature type="region of interest" description="Disordered" evidence="1">
    <location>
        <begin position="1"/>
        <end position="41"/>
    </location>
</feature>
<dbReference type="AlphaFoldDB" id="A0A5J4ZWT1"/>
<evidence type="ECO:0000313" key="2">
    <source>
        <dbReference type="EMBL" id="KAA8522246.1"/>
    </source>
</evidence>